<dbReference type="EMBL" id="JBHGVX010000004">
    <property type="protein sequence ID" value="KAL1796831.1"/>
    <property type="molecule type" value="Genomic_DNA"/>
</dbReference>
<accession>A0ABR3UK32</accession>
<evidence type="ECO:0000256" key="1">
    <source>
        <dbReference type="SAM" id="Coils"/>
    </source>
</evidence>
<keyword evidence="1" id="KW-0175">Coiled coil</keyword>
<sequence>MYPQLPAGSSATPPRTPVTYSRHSASARTPHNLGAAIHNINNEARGEAAFDRISRDTRGTPSSSAKSRAVARAVTKAVNRPSMNGAQSRPGALKTPSVQSRKGKEKSDVAQGPETDNFIDHEENDIAEAIARSLGKIVADSNATSLLSPIPREQYDSDLAKAKIMSLFSNEEPVNHTAGGHSYKHIGSGSASGSTAPHTALRSLLDIMDDSAKAVEEVDPGKLATVGQELASVIRGWHNTVTRVVFSIEAAEHKRIQDVQAQLDYDRVVEDKHKKEMDALKRQVGAQMLRMQQDHHRALKQQEQAYKNLLAKQPGAEPTQPRTVNSPSPHLQDKVNCLANEIAMVKSENKTKVAKMQASHANQVHVLHQKIDRLADANALLRIQEKSKKEKTQEIERMKEANEDLLKQIKDLTGENGRLKLRVPPVPAFQFTAGGRGFPQPTAGGRGLSLSTRSDPGCSSREGSDGWSRKRARYS</sequence>
<feature type="region of interest" description="Disordered" evidence="2">
    <location>
        <begin position="48"/>
        <end position="118"/>
    </location>
</feature>
<feature type="compositionally biased region" description="Basic and acidic residues" evidence="2">
    <location>
        <begin position="48"/>
        <end position="58"/>
    </location>
</feature>
<feature type="compositionally biased region" description="Polar residues" evidence="2">
    <location>
        <begin position="7"/>
        <end position="29"/>
    </location>
</feature>
<comment type="caution">
    <text evidence="3">The sequence shown here is derived from an EMBL/GenBank/DDBJ whole genome shotgun (WGS) entry which is preliminary data.</text>
</comment>
<dbReference type="RefSeq" id="XP_069307415.1">
    <property type="nucleotide sequence ID" value="XM_069451568.1"/>
</dbReference>
<dbReference type="Proteomes" id="UP001578633">
    <property type="component" value="Chromosome 4"/>
</dbReference>
<protein>
    <submittedName>
        <fullName evidence="3">Uncharacterized protein</fullName>
    </submittedName>
</protein>
<evidence type="ECO:0000313" key="4">
    <source>
        <dbReference type="Proteomes" id="UP001578633"/>
    </source>
</evidence>
<feature type="compositionally biased region" description="Low complexity" evidence="2">
    <location>
        <begin position="62"/>
        <end position="78"/>
    </location>
</feature>
<keyword evidence="4" id="KW-1185">Reference proteome</keyword>
<name>A0ABR3UK32_9PLEO</name>
<organism evidence="3 4">
    <name type="scientific">Alternaria dauci</name>
    <dbReference type="NCBI Taxonomy" id="48095"/>
    <lineage>
        <taxon>Eukaryota</taxon>
        <taxon>Fungi</taxon>
        <taxon>Dikarya</taxon>
        <taxon>Ascomycota</taxon>
        <taxon>Pezizomycotina</taxon>
        <taxon>Dothideomycetes</taxon>
        <taxon>Pleosporomycetidae</taxon>
        <taxon>Pleosporales</taxon>
        <taxon>Pleosporineae</taxon>
        <taxon>Pleosporaceae</taxon>
        <taxon>Alternaria</taxon>
        <taxon>Alternaria sect. Porri</taxon>
    </lineage>
</organism>
<reference evidence="3 4" key="1">
    <citation type="submission" date="2024-09" db="EMBL/GenBank/DDBJ databases">
        <title>T2T genomes of carrot and Alternaria dauci and their utility for understanding host-pathogen interaction during carrot leaf blight disease.</title>
        <authorList>
            <person name="Liu W."/>
            <person name="Xu S."/>
            <person name="Ou C."/>
            <person name="Liu X."/>
            <person name="Zhuang F."/>
            <person name="Deng X.W."/>
        </authorList>
    </citation>
    <scope>NUCLEOTIDE SEQUENCE [LARGE SCALE GENOMIC DNA]</scope>
    <source>
        <strain evidence="3 4">A2016</strain>
    </source>
</reference>
<feature type="region of interest" description="Disordered" evidence="2">
    <location>
        <begin position="1"/>
        <end position="31"/>
    </location>
</feature>
<feature type="coiled-coil region" evidence="1">
    <location>
        <begin position="374"/>
        <end position="422"/>
    </location>
</feature>
<dbReference type="GeneID" id="96085693"/>
<feature type="region of interest" description="Disordered" evidence="2">
    <location>
        <begin position="431"/>
        <end position="475"/>
    </location>
</feature>
<evidence type="ECO:0000256" key="2">
    <source>
        <dbReference type="SAM" id="MobiDB-lite"/>
    </source>
</evidence>
<gene>
    <name evidence="3" type="ORF">ACET3X_005371</name>
</gene>
<evidence type="ECO:0000313" key="3">
    <source>
        <dbReference type="EMBL" id="KAL1796831.1"/>
    </source>
</evidence>
<proteinExistence type="predicted"/>